<name>A0A418YUL2_9SPHN</name>
<evidence type="ECO:0000256" key="2">
    <source>
        <dbReference type="ARBA" id="ARBA00022723"/>
    </source>
</evidence>
<dbReference type="OrthoDB" id="9807503at2"/>
<evidence type="ECO:0000256" key="7">
    <source>
        <dbReference type="RuleBase" id="RU363037"/>
    </source>
</evidence>
<dbReference type="Pfam" id="PF00749">
    <property type="entry name" value="tRNA-synt_1c"/>
    <property type="match status" value="2"/>
</dbReference>
<keyword evidence="5 7" id="KW-0067">ATP-binding</keyword>
<dbReference type="InterPro" id="IPR049940">
    <property type="entry name" value="GluQ/Sye"/>
</dbReference>
<dbReference type="InterPro" id="IPR014729">
    <property type="entry name" value="Rossmann-like_a/b/a_fold"/>
</dbReference>
<dbReference type="AlphaFoldDB" id="A0A418YUL2"/>
<dbReference type="RefSeq" id="WP_119744767.1">
    <property type="nucleotide sequence ID" value="NZ_QVRA01000005.1"/>
</dbReference>
<reference evidence="10 11" key="1">
    <citation type="submission" date="2018-08" db="EMBL/GenBank/DDBJ databases">
        <title>Sphingobium sp. EO9.</title>
        <authorList>
            <person name="Park Y."/>
            <person name="Kim K.H."/>
            <person name="Jeon C.O."/>
        </authorList>
    </citation>
    <scope>NUCLEOTIDE SEQUENCE [LARGE SCALE GENOMIC DNA]</scope>
    <source>
        <strain evidence="10 11">EO9</strain>
    </source>
</reference>
<evidence type="ECO:0000256" key="4">
    <source>
        <dbReference type="ARBA" id="ARBA00022833"/>
    </source>
</evidence>
<comment type="similarity">
    <text evidence="7">Belongs to the class-I aminoacyl-tRNA synthetase family.</text>
</comment>
<evidence type="ECO:0000256" key="1">
    <source>
        <dbReference type="ARBA" id="ARBA00022598"/>
    </source>
</evidence>
<accession>A0A418YUL2</accession>
<dbReference type="InterPro" id="IPR000924">
    <property type="entry name" value="Glu/Gln-tRNA-synth"/>
</dbReference>
<dbReference type="SUPFAM" id="SSF52374">
    <property type="entry name" value="Nucleotidylyl transferase"/>
    <property type="match status" value="1"/>
</dbReference>
<protein>
    <submittedName>
        <fullName evidence="10">tRNA glutamyl-Q(34) synthetase GluQRS</fullName>
    </submittedName>
</protein>
<dbReference type="NCBIfam" id="NF004315">
    <property type="entry name" value="PRK05710.1-4"/>
    <property type="match status" value="1"/>
</dbReference>
<dbReference type="Proteomes" id="UP000283469">
    <property type="component" value="Unassembled WGS sequence"/>
</dbReference>
<evidence type="ECO:0000259" key="9">
    <source>
        <dbReference type="Pfam" id="PF00749"/>
    </source>
</evidence>
<dbReference type="EMBL" id="QVRA01000005">
    <property type="protein sequence ID" value="RJG55781.1"/>
    <property type="molecule type" value="Genomic_DNA"/>
</dbReference>
<keyword evidence="7" id="KW-0648">Protein biosynthesis</keyword>
<organism evidence="10 11">
    <name type="scientific">Sphingobium terrigena</name>
    <dbReference type="NCBI Taxonomy" id="2304063"/>
    <lineage>
        <taxon>Bacteria</taxon>
        <taxon>Pseudomonadati</taxon>
        <taxon>Pseudomonadota</taxon>
        <taxon>Alphaproteobacteria</taxon>
        <taxon>Sphingomonadales</taxon>
        <taxon>Sphingomonadaceae</taxon>
        <taxon>Sphingobium</taxon>
    </lineage>
</organism>
<keyword evidence="6 7" id="KW-0030">Aminoacyl-tRNA synthetase</keyword>
<gene>
    <name evidence="10" type="ORF">D0Z70_06965</name>
</gene>
<dbReference type="PRINTS" id="PR00987">
    <property type="entry name" value="TRNASYNTHGLU"/>
</dbReference>
<evidence type="ECO:0000256" key="5">
    <source>
        <dbReference type="ARBA" id="ARBA00022840"/>
    </source>
</evidence>
<dbReference type="InterPro" id="IPR001412">
    <property type="entry name" value="aa-tRNA-synth_I_CS"/>
</dbReference>
<evidence type="ECO:0000313" key="10">
    <source>
        <dbReference type="EMBL" id="RJG55781.1"/>
    </source>
</evidence>
<feature type="domain" description="Glutamyl/glutaminyl-tRNA synthetase class Ib catalytic" evidence="9">
    <location>
        <begin position="215"/>
        <end position="314"/>
    </location>
</feature>
<dbReference type="Gene3D" id="3.40.50.620">
    <property type="entry name" value="HUPs"/>
    <property type="match status" value="2"/>
</dbReference>
<dbReference type="GO" id="GO:0005524">
    <property type="term" value="F:ATP binding"/>
    <property type="evidence" value="ECO:0007669"/>
    <property type="project" value="UniProtKB-KW"/>
</dbReference>
<dbReference type="PROSITE" id="PS00178">
    <property type="entry name" value="AA_TRNA_LIGASE_I"/>
    <property type="match status" value="1"/>
</dbReference>
<comment type="caution">
    <text evidence="10">The sequence shown here is derived from an EMBL/GenBank/DDBJ whole genome shotgun (WGS) entry which is preliminary data.</text>
</comment>
<dbReference type="InterPro" id="IPR020058">
    <property type="entry name" value="Glu/Gln-tRNA-synth_Ib_cat-dom"/>
</dbReference>
<dbReference type="PANTHER" id="PTHR43311">
    <property type="entry name" value="GLUTAMATE--TRNA LIGASE"/>
    <property type="match status" value="1"/>
</dbReference>
<keyword evidence="4" id="KW-0862">Zinc</keyword>
<keyword evidence="11" id="KW-1185">Reference proteome</keyword>
<dbReference type="GO" id="GO:0005829">
    <property type="term" value="C:cytosol"/>
    <property type="evidence" value="ECO:0007669"/>
    <property type="project" value="TreeGrafter"/>
</dbReference>
<evidence type="ECO:0000256" key="3">
    <source>
        <dbReference type="ARBA" id="ARBA00022741"/>
    </source>
</evidence>
<proteinExistence type="inferred from homology"/>
<feature type="domain" description="Glutamyl/glutaminyl-tRNA synthetase class Ib catalytic" evidence="9">
    <location>
        <begin position="10"/>
        <end position="156"/>
    </location>
</feature>
<sequence>MTSSTAPQHMVTRFAPSPTGRLHVGHAWSALLAHDMARAAGGAFRLRIEDIDGTRSRAEHVAGILEDLAWLGIGWDGEVMFQSQRLAQYDVALARLRGMGLLYPCFCTRADIAASANAPHGPEGAVYPGTCRELSADERARRMDAGAAHAWRIDMGQAVARVGMVEWRASPFPFRGGDGGGGLPQALYQDDSPHPHPNPSPEGEGLNHAHPLLHGDVVLARKDAPASYHLSCTLDDAAMGVSHVLRGDDLLGATDVHRLLQALLGLPSPVYIHHPLLVDADGRRLAKRSGSIALADLRAQGMDPARLVADLRDRRFPVGIRLASA</sequence>
<dbReference type="GO" id="GO:0006424">
    <property type="term" value="P:glutamyl-tRNA aminoacylation"/>
    <property type="evidence" value="ECO:0007669"/>
    <property type="project" value="TreeGrafter"/>
</dbReference>
<dbReference type="GO" id="GO:0004818">
    <property type="term" value="F:glutamate-tRNA ligase activity"/>
    <property type="evidence" value="ECO:0007669"/>
    <property type="project" value="TreeGrafter"/>
</dbReference>
<evidence type="ECO:0000313" key="11">
    <source>
        <dbReference type="Proteomes" id="UP000283469"/>
    </source>
</evidence>
<keyword evidence="2" id="KW-0479">Metal-binding</keyword>
<dbReference type="PANTHER" id="PTHR43311:SF1">
    <property type="entry name" value="GLUTAMYL-Q TRNA(ASP) SYNTHETASE"/>
    <property type="match status" value="1"/>
</dbReference>
<evidence type="ECO:0000256" key="8">
    <source>
        <dbReference type="SAM" id="MobiDB-lite"/>
    </source>
</evidence>
<keyword evidence="1 7" id="KW-0436">Ligase</keyword>
<keyword evidence="3 7" id="KW-0547">Nucleotide-binding</keyword>
<feature type="region of interest" description="Disordered" evidence="8">
    <location>
        <begin position="183"/>
        <end position="209"/>
    </location>
</feature>
<evidence type="ECO:0000256" key="6">
    <source>
        <dbReference type="ARBA" id="ARBA00023146"/>
    </source>
</evidence>